<name>A0A9W5U1U4_9BACI</name>
<feature type="coiled-coil region" evidence="4">
    <location>
        <begin position="536"/>
        <end position="726"/>
    </location>
</feature>
<feature type="coiled-coil region" evidence="4">
    <location>
        <begin position="387"/>
        <end position="435"/>
    </location>
</feature>
<dbReference type="PANTHER" id="PTHR32114:SF2">
    <property type="entry name" value="ABC TRANSPORTER ABCH.3"/>
    <property type="match status" value="1"/>
</dbReference>
<proteinExistence type="inferred from homology"/>
<evidence type="ECO:0000256" key="3">
    <source>
        <dbReference type="ARBA" id="ARBA00013368"/>
    </source>
</evidence>
<organism evidence="6 7">
    <name type="scientific">Lentibacillus populi</name>
    <dbReference type="NCBI Taxonomy" id="1827502"/>
    <lineage>
        <taxon>Bacteria</taxon>
        <taxon>Bacillati</taxon>
        <taxon>Bacillota</taxon>
        <taxon>Bacilli</taxon>
        <taxon>Bacillales</taxon>
        <taxon>Bacillaceae</taxon>
        <taxon>Lentibacillus</taxon>
    </lineage>
</organism>
<comment type="caution">
    <text evidence="6">The sequence shown here is derived from an EMBL/GenBank/DDBJ whole genome shotgun (WGS) entry which is preliminary data.</text>
</comment>
<comment type="similarity">
    <text evidence="1">Belongs to the SMC family. SbcC subfamily.</text>
</comment>
<dbReference type="Pfam" id="PF13558">
    <property type="entry name" value="SbcC_Walker_B"/>
    <property type="match status" value="1"/>
</dbReference>
<dbReference type="AlphaFoldDB" id="A0A9W5U1U4"/>
<reference evidence="6" key="1">
    <citation type="journal article" date="2014" name="Int. J. Syst. Evol. Microbiol.">
        <title>Complete genome sequence of Corynebacterium casei LMG S-19264T (=DSM 44701T), isolated from a smear-ripened cheese.</title>
        <authorList>
            <consortium name="US DOE Joint Genome Institute (JGI-PGF)"/>
            <person name="Walter F."/>
            <person name="Albersmeier A."/>
            <person name="Kalinowski J."/>
            <person name="Ruckert C."/>
        </authorList>
    </citation>
    <scope>NUCLEOTIDE SEQUENCE</scope>
    <source>
        <strain evidence="6">CGMCC 1.15454</strain>
    </source>
</reference>
<dbReference type="Gene3D" id="3.40.50.300">
    <property type="entry name" value="P-loop containing nucleotide triphosphate hydrolases"/>
    <property type="match status" value="2"/>
</dbReference>
<feature type="coiled-coil region" evidence="4">
    <location>
        <begin position="466"/>
        <end position="500"/>
    </location>
</feature>
<dbReference type="SUPFAM" id="SSF52540">
    <property type="entry name" value="P-loop containing nucleoside triphosphate hydrolases"/>
    <property type="match status" value="1"/>
</dbReference>
<accession>A0A9W5U1U4</accession>
<evidence type="ECO:0000313" key="6">
    <source>
        <dbReference type="EMBL" id="GGB61877.1"/>
    </source>
</evidence>
<comment type="subunit">
    <text evidence="2">Heterodimer of SbcC and SbcD.</text>
</comment>
<reference evidence="6" key="2">
    <citation type="submission" date="2020-09" db="EMBL/GenBank/DDBJ databases">
        <authorList>
            <person name="Sun Q."/>
            <person name="Zhou Y."/>
        </authorList>
    </citation>
    <scope>NUCLEOTIDE SEQUENCE</scope>
    <source>
        <strain evidence="6">CGMCC 1.15454</strain>
    </source>
</reference>
<evidence type="ECO:0000256" key="4">
    <source>
        <dbReference type="SAM" id="Coils"/>
    </source>
</evidence>
<keyword evidence="4" id="KW-0175">Coiled coil</keyword>
<dbReference type="InterPro" id="IPR027417">
    <property type="entry name" value="P-loop_NTPase"/>
</dbReference>
<dbReference type="PANTHER" id="PTHR32114">
    <property type="entry name" value="ABC TRANSPORTER ABCH.3"/>
    <property type="match status" value="1"/>
</dbReference>
<evidence type="ECO:0000256" key="2">
    <source>
        <dbReference type="ARBA" id="ARBA00011322"/>
    </source>
</evidence>
<feature type="coiled-coil region" evidence="4">
    <location>
        <begin position="189"/>
        <end position="295"/>
    </location>
</feature>
<dbReference type="EMBL" id="BMJD01000069">
    <property type="protein sequence ID" value="GGB61877.1"/>
    <property type="molecule type" value="Genomic_DNA"/>
</dbReference>
<evidence type="ECO:0000256" key="1">
    <source>
        <dbReference type="ARBA" id="ARBA00006930"/>
    </source>
</evidence>
<evidence type="ECO:0000259" key="5">
    <source>
        <dbReference type="Pfam" id="PF13476"/>
    </source>
</evidence>
<dbReference type="Proteomes" id="UP000621492">
    <property type="component" value="Unassembled WGS sequence"/>
</dbReference>
<dbReference type="Pfam" id="PF13476">
    <property type="entry name" value="AAA_23"/>
    <property type="match status" value="1"/>
</dbReference>
<keyword evidence="7" id="KW-1185">Reference proteome</keyword>
<sequence length="1047" mass="121798">MRAIKLCLTAFGPYLENQAVDFRELGNESIFLITGPTGAGKTTIFDAICYALYGRASGSDRDQDSLRSHFAKMAEPTEVQFRFSLKQKVYEVIRSPKQPRKKDRGDGYTEEPAKAVLYEIVDGNSVLITSRIKEVNETLEERLGFDYEQFRKMVLIPQGEFRKLISENSKEREVILQKIFRTYFYERMTDALKAEAKSLKEKISELDRMMEQEITKISWQYEQIEEADSMEVVTEKIQAEIAYTKKQLDELARKKALQQEALKQAQQKLHEGKSLEEKYVEQEKLKKEQAALQERLPGIIKQKERLNLAKAAQEIIPFENQSNARKKEWQEQKEKLAKQQAKINQLEKEFTETEVAYKEAADREPEREKLKESVKQAKVQLEQVTSFLTLQREAQQINAAKDKYKAQRDRVETKIKQLENEIEKIEIKLNDEQEMTKTFYLKREELEKGKEKVNQLESLFTENNRLVELRKNYQVMQRELDKRKSRLEQLRDRCNCKEEEQKKQYATLMAHHLEDGKACPVCGSLEHPEKARAHETAVSENELEQLKSELQQNEQEYVAFQEKVLVCKSEGQSQRAQVQKLFDSLGNDLTELEQNTIQHAINNWRKILSNLQNDKDNLARQLTILEALKKQRIQYKNDQQKFKQTFDQLSETYQSTANKAVKVEAKLEELAKQLPETINDAANFRNQIEQMKAVLEQELLRWEKIREQYQQSHDRLQKEITILDQQQLFTNNTKQNFDEQYNVFTNAVYRNGFSTIESYQEAKLTPDEQQKMENQLTAHETRREQIRYRLDELARQINEQPRQDIETLEAQVDRKQAEFQQISDKMYALELKQQNDIQTEQNVANQFDQQKQLANEYYSVGELAELANGNNHLKLSFERYVLASFLDEILLQANVRLDRMTDHRYQLMRSGQVAKRGAQSGLDLEVLDHHTGQKRSVKTLSGGEGFKAALCLALGLADVVQAHAGGVQLDTLFIDEGFGTLDEISLQQAIDCLKDLQESNRLLGIISHVPQLKSEIHAKLLITPSHQGSKLAFSFGQHEISKSIVKL</sequence>
<feature type="coiled-coil region" evidence="4">
    <location>
        <begin position="776"/>
        <end position="825"/>
    </location>
</feature>
<dbReference type="RefSeq" id="WP_088050401.1">
    <property type="nucleotide sequence ID" value="NZ_BMJD01000069.1"/>
</dbReference>
<dbReference type="InterPro" id="IPR038729">
    <property type="entry name" value="Rad50/SbcC_AAA"/>
</dbReference>
<protein>
    <recommendedName>
        <fullName evidence="3">Nuclease SbcCD subunit C</fullName>
    </recommendedName>
</protein>
<feature type="domain" description="Rad50/SbcC-type AAA" evidence="5">
    <location>
        <begin position="8"/>
        <end position="268"/>
    </location>
</feature>
<gene>
    <name evidence="6" type="primary">sbcC</name>
    <name evidence="6" type="ORF">GCM10011409_43900</name>
</gene>
<evidence type="ECO:0000313" key="7">
    <source>
        <dbReference type="Proteomes" id="UP000621492"/>
    </source>
</evidence>
<feature type="coiled-coil region" evidence="4">
    <location>
        <begin position="319"/>
        <end position="363"/>
    </location>
</feature>